<protein>
    <submittedName>
        <fullName evidence="2">Uncharacterized protein</fullName>
    </submittedName>
</protein>
<evidence type="ECO:0000313" key="2">
    <source>
        <dbReference type="EMBL" id="PXY21449.1"/>
    </source>
</evidence>
<dbReference type="AlphaFoldDB" id="A0A2V4AP88"/>
<keyword evidence="1" id="KW-0812">Transmembrane</keyword>
<proteinExistence type="predicted"/>
<dbReference type="EMBL" id="MASW01000006">
    <property type="protein sequence ID" value="PXY21449.1"/>
    <property type="molecule type" value="Genomic_DNA"/>
</dbReference>
<sequence length="69" mass="6989">MMCLGAGVLPAAAATETTQQRVASMPSSNVTQALVVGSMAFAMIIAIAGAVLYHTAKGARSRHSDTPAE</sequence>
<accession>A0A2V4AP88</accession>
<evidence type="ECO:0000313" key="3">
    <source>
        <dbReference type="Proteomes" id="UP000249915"/>
    </source>
</evidence>
<feature type="transmembrane region" description="Helical" evidence="1">
    <location>
        <begin position="30"/>
        <end position="53"/>
    </location>
</feature>
<comment type="caution">
    <text evidence="2">The sequence shown here is derived from an EMBL/GenBank/DDBJ whole genome shotgun (WGS) entry which is preliminary data.</text>
</comment>
<gene>
    <name evidence="2" type="ORF">BAY60_27320</name>
</gene>
<name>A0A2V4AP88_9PSEU</name>
<evidence type="ECO:0000256" key="1">
    <source>
        <dbReference type="SAM" id="Phobius"/>
    </source>
</evidence>
<keyword evidence="1" id="KW-0472">Membrane</keyword>
<keyword evidence="1" id="KW-1133">Transmembrane helix</keyword>
<dbReference type="Proteomes" id="UP000249915">
    <property type="component" value="Unassembled WGS sequence"/>
</dbReference>
<organism evidence="2 3">
    <name type="scientific">Prauserella muralis</name>
    <dbReference type="NCBI Taxonomy" id="588067"/>
    <lineage>
        <taxon>Bacteria</taxon>
        <taxon>Bacillati</taxon>
        <taxon>Actinomycetota</taxon>
        <taxon>Actinomycetes</taxon>
        <taxon>Pseudonocardiales</taxon>
        <taxon>Pseudonocardiaceae</taxon>
        <taxon>Prauserella</taxon>
    </lineage>
</organism>
<keyword evidence="3" id="KW-1185">Reference proteome</keyword>
<reference evidence="2 3" key="1">
    <citation type="submission" date="2016-07" db="EMBL/GenBank/DDBJ databases">
        <title>Draft genome sequence of Prauserella muralis DSM 45305, isolated from a mould-covered wall in an indoor environment.</title>
        <authorList>
            <person name="Ruckert C."/>
            <person name="Albersmeier A."/>
            <person name="Jiang C.-L."/>
            <person name="Jiang Y."/>
            <person name="Kalinowski J."/>
            <person name="Schneider O."/>
            <person name="Winkler A."/>
            <person name="Zotchev S.B."/>
        </authorList>
    </citation>
    <scope>NUCLEOTIDE SEQUENCE [LARGE SCALE GENOMIC DNA]</scope>
    <source>
        <strain evidence="2 3">DSM 45305</strain>
    </source>
</reference>